<dbReference type="RefSeq" id="WP_252169038.1">
    <property type="nucleotide sequence ID" value="NZ_CP084933.1"/>
</dbReference>
<dbReference type="Gene3D" id="3.40.720.10">
    <property type="entry name" value="Alkaline Phosphatase, subunit A"/>
    <property type="match status" value="1"/>
</dbReference>
<accession>A0ABY4XF76</accession>
<feature type="signal peptide" evidence="1">
    <location>
        <begin position="1"/>
        <end position="23"/>
    </location>
</feature>
<keyword evidence="3" id="KW-1185">Reference proteome</keyword>
<dbReference type="PANTHER" id="PTHR10151:SF120">
    <property type="entry name" value="BIS(5'-ADENOSYL)-TRIPHOSPHATASE"/>
    <property type="match status" value="1"/>
</dbReference>
<feature type="chain" id="PRO_5046682521" evidence="1">
    <location>
        <begin position="24"/>
        <end position="429"/>
    </location>
</feature>
<gene>
    <name evidence="2" type="ORF">LHA26_19990</name>
</gene>
<geneLocation type="plasmid" evidence="2 3">
    <name>p2</name>
</geneLocation>
<dbReference type="CDD" id="cd16018">
    <property type="entry name" value="Enpp"/>
    <property type="match status" value="1"/>
</dbReference>
<evidence type="ECO:0000256" key="1">
    <source>
        <dbReference type="SAM" id="SignalP"/>
    </source>
</evidence>
<proteinExistence type="predicted"/>
<dbReference type="InterPro" id="IPR002591">
    <property type="entry name" value="Phosphodiest/P_Trfase"/>
</dbReference>
<keyword evidence="1" id="KW-0732">Signal</keyword>
<dbReference type="Proteomes" id="UP001056937">
    <property type="component" value="Plasmid p2"/>
</dbReference>
<reference evidence="2" key="1">
    <citation type="journal article" date="2022" name="Toxins">
        <title>Genomic Analysis of Sphingopyxis sp. USTB-05 for Biodegrading Cyanobacterial Hepatotoxins.</title>
        <authorList>
            <person name="Liu C."/>
            <person name="Xu Q."/>
            <person name="Zhao Z."/>
            <person name="Zhang H."/>
            <person name="Liu X."/>
            <person name="Yin C."/>
            <person name="Liu Y."/>
            <person name="Yan H."/>
        </authorList>
    </citation>
    <scope>NUCLEOTIDE SEQUENCE</scope>
    <source>
        <strain evidence="2">NBD5</strain>
    </source>
</reference>
<dbReference type="EMBL" id="CP084933">
    <property type="protein sequence ID" value="USI75230.1"/>
    <property type="molecule type" value="Genomic_DNA"/>
</dbReference>
<evidence type="ECO:0000313" key="2">
    <source>
        <dbReference type="EMBL" id="USI75230.1"/>
    </source>
</evidence>
<dbReference type="InterPro" id="IPR017850">
    <property type="entry name" value="Alkaline_phosphatase_core_sf"/>
</dbReference>
<name>A0ABY4XF76_9SPHN</name>
<dbReference type="Pfam" id="PF01663">
    <property type="entry name" value="Phosphodiest"/>
    <property type="match status" value="1"/>
</dbReference>
<sequence>MAFPLIRHASALLLALTAPAAFAQPTAGIRDIPGAPQSAIVQSGPTVVYLILDGFRFDYTDRWDLKVLKALRAKGAYAPDGTFPSFPSVSGPNHVALMTGLTPTHSGIVANSFLDTSGKTFVQFGVPESTDASFYRGTPIWERAEKAGIRTAGSIWNGSGIDSHGVRMSHYQEYTGDSSIEGEPQVALFKKWLDLPAPQRPHFFAIDLPQADHAGHRYGPDSAELGAAVREIDREIGEMQEALVSRGIDADLVIVADHGMANIVGDRWIDLDRFADLSHARTVGSYIYPDSEETAQRIYTQLNRASPAFDVYRRKDLPLWLHYADTPLTGDPVVVPRGAYMIRGHDDGKGDALTDKGTHHPWVGSTPEMRSTFVAVGPHIRPRIQIESFRNVDLYPLVSTLLALPAAPSDGTCMIANELVRDRPPCSIR</sequence>
<evidence type="ECO:0000313" key="3">
    <source>
        <dbReference type="Proteomes" id="UP001056937"/>
    </source>
</evidence>
<dbReference type="PANTHER" id="PTHR10151">
    <property type="entry name" value="ECTONUCLEOTIDE PYROPHOSPHATASE/PHOSPHODIESTERASE"/>
    <property type="match status" value="1"/>
</dbReference>
<dbReference type="SUPFAM" id="SSF53649">
    <property type="entry name" value="Alkaline phosphatase-like"/>
    <property type="match status" value="1"/>
</dbReference>
<organism evidence="2 3">
    <name type="scientific">Sphingomonas morindae</name>
    <dbReference type="NCBI Taxonomy" id="1541170"/>
    <lineage>
        <taxon>Bacteria</taxon>
        <taxon>Pseudomonadati</taxon>
        <taxon>Pseudomonadota</taxon>
        <taxon>Alphaproteobacteria</taxon>
        <taxon>Sphingomonadales</taxon>
        <taxon>Sphingomonadaceae</taxon>
        <taxon>Sphingomonas</taxon>
    </lineage>
</organism>
<protein>
    <submittedName>
        <fullName evidence="2">Alkaline phosphatase family protein</fullName>
    </submittedName>
</protein>
<keyword evidence="2" id="KW-0614">Plasmid</keyword>